<keyword evidence="2" id="KW-0378">Hydrolase</keyword>
<dbReference type="InterPro" id="IPR052907">
    <property type="entry name" value="Beta-lactamase/esterase"/>
</dbReference>
<dbReference type="SUPFAM" id="SSF56601">
    <property type="entry name" value="beta-lactamase/transpeptidase-like"/>
    <property type="match status" value="1"/>
</dbReference>
<gene>
    <name evidence="2" type="ORF">EYC98_04525</name>
</gene>
<dbReference type="GO" id="GO:0016787">
    <property type="term" value="F:hydrolase activity"/>
    <property type="evidence" value="ECO:0007669"/>
    <property type="project" value="UniProtKB-KW"/>
</dbReference>
<keyword evidence="3" id="KW-1185">Reference proteome</keyword>
<dbReference type="InterPro" id="IPR001466">
    <property type="entry name" value="Beta-lactam-related"/>
</dbReference>
<dbReference type="RefSeq" id="WP_279244108.1">
    <property type="nucleotide sequence ID" value="NZ_SHNN01000001.1"/>
</dbReference>
<evidence type="ECO:0000313" key="3">
    <source>
        <dbReference type="Proteomes" id="UP001143362"/>
    </source>
</evidence>
<evidence type="ECO:0000313" key="2">
    <source>
        <dbReference type="EMBL" id="MCX2980129.1"/>
    </source>
</evidence>
<reference evidence="2" key="1">
    <citation type="submission" date="2019-02" db="EMBL/GenBank/DDBJ databases">
        <authorList>
            <person name="Li S.-H."/>
        </authorList>
    </citation>
    <scope>NUCLEOTIDE SEQUENCE</scope>
    <source>
        <strain evidence="2">IMCC14734</strain>
    </source>
</reference>
<dbReference type="PANTHER" id="PTHR43319">
    <property type="entry name" value="BETA-LACTAMASE-RELATED"/>
    <property type="match status" value="1"/>
</dbReference>
<protein>
    <submittedName>
        <fullName evidence="2">Class A beta-lactamase-related serine hydrolase</fullName>
    </submittedName>
</protein>
<proteinExistence type="predicted"/>
<dbReference type="Pfam" id="PF00144">
    <property type="entry name" value="Beta-lactamase"/>
    <property type="match status" value="1"/>
</dbReference>
<name>A0ABT3TFD5_9GAMM</name>
<dbReference type="Gene3D" id="3.40.710.10">
    <property type="entry name" value="DD-peptidase/beta-lactamase superfamily"/>
    <property type="match status" value="1"/>
</dbReference>
<feature type="domain" description="Beta-lactamase-related" evidence="1">
    <location>
        <begin position="33"/>
        <end position="397"/>
    </location>
</feature>
<dbReference type="EMBL" id="SHNN01000001">
    <property type="protein sequence ID" value="MCX2980129.1"/>
    <property type="molecule type" value="Genomic_DNA"/>
</dbReference>
<comment type="caution">
    <text evidence="2">The sequence shown here is derived from an EMBL/GenBank/DDBJ whole genome shotgun (WGS) entry which is preliminary data.</text>
</comment>
<dbReference type="PANTHER" id="PTHR43319:SF3">
    <property type="entry name" value="BETA-LACTAMASE-RELATED DOMAIN-CONTAINING PROTEIN"/>
    <property type="match status" value="1"/>
</dbReference>
<evidence type="ECO:0000259" key="1">
    <source>
        <dbReference type="Pfam" id="PF00144"/>
    </source>
</evidence>
<dbReference type="Proteomes" id="UP001143362">
    <property type="component" value="Unassembled WGS sequence"/>
</dbReference>
<organism evidence="2 3">
    <name type="scientific">Candidatus Litorirhabdus singularis</name>
    <dbReference type="NCBI Taxonomy" id="2518993"/>
    <lineage>
        <taxon>Bacteria</taxon>
        <taxon>Pseudomonadati</taxon>
        <taxon>Pseudomonadota</taxon>
        <taxon>Gammaproteobacteria</taxon>
        <taxon>Cellvibrionales</taxon>
        <taxon>Halieaceae</taxon>
        <taxon>Candidatus Litorirhabdus</taxon>
    </lineage>
</organism>
<sequence>MTLRTLRARHVPLDGMIHPDFKAVESALRRQLQNDSGGAAVCVYHHGECVVDLWGGYRNEEQELWQRDTMSPSFSTTKGVAATLLHIFADRGLIDYDEPVATYWPEFAQAGKGDITVRHVLSHQSGLYHIRQMIDRADRMLDWDHMIGAIERTAPAHAPGQRTGYHGLTFGFLVGEIIQRVSGKKFSALVQQEIARPLGLDGLYIGAPSREIKRAAQLMIPQGTRRLSQTSFGSKLEVQVSNFSKLMRALGRDSDLASIFDALAPRGISDFDFGSVATLSAAIPAANGLFTARSLAKLYALLANDGELDGKRLLSAETIGLATTLQQGTAKHSVIPFDMRWRLGYHGVVTTRGIPRNAFGHFGFGGSGGWADPEHGLSVALIVNSGLGSPFGDMRTARMGGAALVAAKMRDQRRVRYSLA</sequence>
<accession>A0ABT3TFD5</accession>
<dbReference type="InterPro" id="IPR012338">
    <property type="entry name" value="Beta-lactam/transpept-like"/>
</dbReference>